<evidence type="ECO:0000259" key="3">
    <source>
        <dbReference type="Pfam" id="PF06429"/>
    </source>
</evidence>
<dbReference type="Proteomes" id="UP000304148">
    <property type="component" value="Chromosome"/>
</dbReference>
<feature type="domain" description="Flagellar basal body rod protein N-terminal" evidence="2">
    <location>
        <begin position="5"/>
        <end position="35"/>
    </location>
</feature>
<dbReference type="AlphaFoldDB" id="A0A383RIX7"/>
<keyword evidence="5" id="KW-0282">Flagellum</keyword>
<keyword evidence="5" id="KW-0969">Cilium</keyword>
<feature type="domain" description="Flagellar basal-body/hook protein C-terminal" evidence="3">
    <location>
        <begin position="244"/>
        <end position="288"/>
    </location>
</feature>
<dbReference type="PANTHER" id="PTHR30435:SF19">
    <property type="entry name" value="FLAGELLAR BASAL-BODY ROD PROTEIN FLGG"/>
    <property type="match status" value="1"/>
</dbReference>
<evidence type="ECO:0000256" key="1">
    <source>
        <dbReference type="ARBA" id="ARBA00009677"/>
    </source>
</evidence>
<dbReference type="RefSeq" id="WP_138188446.1">
    <property type="nucleotide sequence ID" value="NZ_LS992241.1"/>
</dbReference>
<dbReference type="InterPro" id="IPR053967">
    <property type="entry name" value="LlgE_F_G-like_D1"/>
</dbReference>
<dbReference type="Pfam" id="PF22692">
    <property type="entry name" value="LlgE_F_G_D1"/>
    <property type="match status" value="1"/>
</dbReference>
<dbReference type="SUPFAM" id="SSF117143">
    <property type="entry name" value="Flagellar hook protein flgE"/>
    <property type="match status" value="1"/>
</dbReference>
<dbReference type="Pfam" id="PF06429">
    <property type="entry name" value="Flg_bbr_C"/>
    <property type="match status" value="1"/>
</dbReference>
<evidence type="ECO:0000313" key="5">
    <source>
        <dbReference type="EMBL" id="SYX86532.1"/>
    </source>
</evidence>
<feature type="domain" description="Flagellar hook protein FlgE/F/G-like D1" evidence="4">
    <location>
        <begin position="123"/>
        <end position="181"/>
    </location>
</feature>
<accession>A0A383RIX7</accession>
<dbReference type="Pfam" id="PF00460">
    <property type="entry name" value="Flg_bb_rod"/>
    <property type="match status" value="1"/>
</dbReference>
<proteinExistence type="inferred from homology"/>
<keyword evidence="5" id="KW-0966">Cell projection</keyword>
<sequence>MIRGLYTAASGMMTQQRRHDTVTNNITNINTPGFKSVTGAVRSFPEMMLSLQGGDQGAGRTIGRLNTGVFAEESRMLFSQGDLMQTNQAGDFALLADLGVQGVVFDASGKGRDAQGNIVYKPEAFFTVREGNELRFTRDGHFRLNARHELTTADGALVLNRNQAPIVLPANVSIDDIKLDGTGRMYDARTNAAIPGADLLISRIDNPNQLIRTGNGRFRLDAAGGGQAAAVAWTAGDQQQIQVQQGYLERSNVDPTQSMTDMMTAFRAYEANQKVVQFFDKTLEKTVNEVGRV</sequence>
<protein>
    <submittedName>
        <fullName evidence="5">Flagellar basal body rod protein</fullName>
    </submittedName>
</protein>
<evidence type="ECO:0000313" key="6">
    <source>
        <dbReference type="Proteomes" id="UP000304148"/>
    </source>
</evidence>
<evidence type="ECO:0000259" key="2">
    <source>
        <dbReference type="Pfam" id="PF00460"/>
    </source>
</evidence>
<evidence type="ECO:0000259" key="4">
    <source>
        <dbReference type="Pfam" id="PF22692"/>
    </source>
</evidence>
<dbReference type="InterPro" id="IPR037925">
    <property type="entry name" value="FlgE/F/G-like"/>
</dbReference>
<dbReference type="InterPro" id="IPR001444">
    <property type="entry name" value="Flag_bb_rod_N"/>
</dbReference>
<dbReference type="EMBL" id="LS992241">
    <property type="protein sequence ID" value="SYX86532.1"/>
    <property type="molecule type" value="Genomic_DNA"/>
</dbReference>
<gene>
    <name evidence="5" type="ORF">PBLR_14958</name>
</gene>
<dbReference type="GO" id="GO:0009288">
    <property type="term" value="C:bacterial-type flagellum"/>
    <property type="evidence" value="ECO:0007669"/>
    <property type="project" value="TreeGrafter"/>
</dbReference>
<dbReference type="GO" id="GO:0071978">
    <property type="term" value="P:bacterial-type flagellum-dependent swarming motility"/>
    <property type="evidence" value="ECO:0007669"/>
    <property type="project" value="TreeGrafter"/>
</dbReference>
<organism evidence="5 6">
    <name type="scientific">Paenibacillus alvei</name>
    <name type="common">Bacillus alvei</name>
    <dbReference type="NCBI Taxonomy" id="44250"/>
    <lineage>
        <taxon>Bacteria</taxon>
        <taxon>Bacillati</taxon>
        <taxon>Bacillota</taxon>
        <taxon>Bacilli</taxon>
        <taxon>Bacillales</taxon>
        <taxon>Paenibacillaceae</taxon>
        <taxon>Paenibacillus</taxon>
    </lineage>
</organism>
<name>A0A383RIX7_PAEAL</name>
<dbReference type="PANTHER" id="PTHR30435">
    <property type="entry name" value="FLAGELLAR PROTEIN"/>
    <property type="match status" value="1"/>
</dbReference>
<reference evidence="6" key="1">
    <citation type="submission" date="2018-08" db="EMBL/GenBank/DDBJ databases">
        <authorList>
            <person name="Chevrot R."/>
        </authorList>
    </citation>
    <scope>NUCLEOTIDE SEQUENCE [LARGE SCALE GENOMIC DNA]</scope>
</reference>
<dbReference type="InterPro" id="IPR010930">
    <property type="entry name" value="Flg_bb/hook_C_dom"/>
</dbReference>
<comment type="similarity">
    <text evidence="1">Belongs to the flagella basal body rod proteins family.</text>
</comment>